<dbReference type="EC" id="2.7.7.48" evidence="2"/>
<evidence type="ECO:0000256" key="2">
    <source>
        <dbReference type="ARBA" id="ARBA00012494"/>
    </source>
</evidence>
<accession>A0AA39LYN5</accession>
<dbReference type="InterPro" id="IPR057493">
    <property type="entry name" value="PH_RdRP-assoc"/>
</dbReference>
<dbReference type="InterPro" id="IPR057596">
    <property type="entry name" value="RDRP_core"/>
</dbReference>
<dbReference type="GO" id="GO:0030422">
    <property type="term" value="P:siRNA processing"/>
    <property type="evidence" value="ECO:0007669"/>
    <property type="project" value="TreeGrafter"/>
</dbReference>
<comment type="catalytic activity">
    <reaction evidence="8">
        <text>RNA(n) + a ribonucleoside 5'-triphosphate = RNA(n+1) + diphosphate</text>
        <dbReference type="Rhea" id="RHEA:21248"/>
        <dbReference type="Rhea" id="RHEA-COMP:14527"/>
        <dbReference type="Rhea" id="RHEA-COMP:17342"/>
        <dbReference type="ChEBI" id="CHEBI:33019"/>
        <dbReference type="ChEBI" id="CHEBI:61557"/>
        <dbReference type="ChEBI" id="CHEBI:140395"/>
        <dbReference type="EC" id="2.7.7.48"/>
    </reaction>
</comment>
<evidence type="ECO:0000259" key="9">
    <source>
        <dbReference type="Pfam" id="PF05183"/>
    </source>
</evidence>
<keyword evidence="4" id="KW-0808">Transferase</keyword>
<evidence type="ECO:0000259" key="10">
    <source>
        <dbReference type="Pfam" id="PF24642"/>
    </source>
</evidence>
<comment type="similarity">
    <text evidence="1">Belongs to the RdRP family.</text>
</comment>
<evidence type="ECO:0000313" key="14">
    <source>
        <dbReference type="EMBL" id="KAK0414154.1"/>
    </source>
</evidence>
<gene>
    <name evidence="14" type="ORF">QR680_007174</name>
</gene>
<dbReference type="Proteomes" id="UP001175271">
    <property type="component" value="Unassembled WGS sequence"/>
</dbReference>
<sequence>MSLPSTSTAGSFRIVVDQNTRLSRPFDERVFDEQVINKLNKPEYNVRKEHLARRVVSEFDEITYEYEMEASSTNWRTSFLPFTSQFVAEVKQLCTWPADRRSSERVTRPLAMLQIFSENFLHQEFAPCNEKVPLSSFKLGSMTDPFTFRSAHAEYPNLTEDSCFILGNFYKDRKVRHTLMANFEHDNNILFIHFPYFQHGSGPDLTVFVVTIAVTYRQIRRLIINLQHGNTKKAIIYIGLNYPIEVRRSKMNSGKGKKLTEFGSSFSRGERCRSWRKVDDEELRQKICDSSFLALELDDYNDLDLYNILSRLRVKSKKFLEFTYVLEKEGFQYAEDPTKQSNVPRVPWSLELHEMPSFSAYYSIAAMFTRGAVFKDAVLCSDRQRESFLRLVMTLCEENPMIAAAVLDQFLKVIDERRELRDPVIVLKKLKERVMREKDSKAVLRTQEMNDREGYIFVRKVVVTPTRILLMPAELMMGNRALRDFAKSGENAIRIQFRDDDGLAFRTNKMGKGLIERTISEFLRDGLIIKDKHFMYVGSSNSQLRDNGCYFFEKSEMAIIKEKIMKHLDKEKFSVPKRMSRLGLYFTQAQRVTRGLKREEYLESFDFVGGNDLAGKPYTFSDGVGMISYRLAKEFAENLKLKDFVPSCIQFRYRGMKGVLSVNPVLDELNEWATINIADPKKRLHYSNNVVFRSSNKKFNTIRSKRSEAPFEVVKYSAPCRMALNRPILDILDQVAEMQSYEILEKIYRRVDELFEKQVLRAASCLTSERDARERLAELPKRIGISYLREFDGFLLTEEPFFRSLVMCTVRQSLRRLRMKSNIEIPSNKGRLVFGIVDESGQLQYDQVFCQISENVFNKHPGKAAKKIVLKGPVMMTKNPSIVAGDVRVFNAVDIPELRHLVDVVVFPKYGPRPQPDEMAGSDLDGDEYAIFWDDQLLFERSEEPIHFPRHVTIPEDVPEEQLEEEMRKFFVDYIVQDAVGVLAHAFLANSDFYGINSRVALEVAQKHATALDFPKTGKAPESLSARAERVDGIVLPPEKPDRYPDFMEKDHRKFYVSLGLNGYIYRRAKLMDNIVHRSSDRYLCSKIALDPELIVEGWNEYEEVAKSTMEEYNAQMRHILETYGIEDEAQLLSGYIMDFKARVGGAVDSHDLFGAFNVNNTVNRNVTTVFDSFRRQFFENFGGYERCTDFRDFNKPGDHHDMYERVCAPANVTLEMKKMASAYYKVTYETAQMQGSQSVKFLSFPWIAWDILSAIKRHTPMNERTNKENYMTDPFASRLTTHIERFCASWHDEYKSFEDVLMESDILSAFIEQHTGLLDIMFFLCTWADDAELFSSSFTYQHLCFILIMYGLDKFSWKPKKFVSFLNPVHEVSDPDAEPLDLNSRIGGLGFFILDFLEFLSSSHFAQMKVIDFYDAFSVKSFMDTVYLKKLREAALSTFREVAFSVSFDDFPQVAGEEVQTKGKEIEIESFKIELPHAEEKSPETGEVKRIYSLEQVEDKIKEKTGVSHVRVRQCREYRGDDGVGEMIVSARGTIEALEKLRILLSTSPQSRAPENYEWGRLFLAERILANLDLEI</sequence>
<protein>
    <recommendedName>
        <fullName evidence="2">RNA-directed RNA polymerase</fullName>
        <ecNumber evidence="2">2.7.7.48</ecNumber>
    </recommendedName>
</protein>
<keyword evidence="7" id="KW-0943">RNA-mediated gene silencing</keyword>
<dbReference type="GO" id="GO:0003723">
    <property type="term" value="F:RNA binding"/>
    <property type="evidence" value="ECO:0007669"/>
    <property type="project" value="UniProtKB-KW"/>
</dbReference>
<evidence type="ECO:0000256" key="4">
    <source>
        <dbReference type="ARBA" id="ARBA00022679"/>
    </source>
</evidence>
<dbReference type="PANTHER" id="PTHR23079:SF57">
    <property type="entry name" value="RNA-DIRECTED RNA POLYMERASE"/>
    <property type="match status" value="1"/>
</dbReference>
<dbReference type="InterPro" id="IPR058752">
    <property type="entry name" value="RDRP_C_head"/>
</dbReference>
<dbReference type="InterPro" id="IPR007855">
    <property type="entry name" value="RDRP"/>
</dbReference>
<evidence type="ECO:0000259" key="12">
    <source>
        <dbReference type="Pfam" id="PF25359"/>
    </source>
</evidence>
<dbReference type="EMBL" id="JAUCMV010000003">
    <property type="protein sequence ID" value="KAK0414154.1"/>
    <property type="molecule type" value="Genomic_DNA"/>
</dbReference>
<evidence type="ECO:0000256" key="7">
    <source>
        <dbReference type="ARBA" id="ARBA00023158"/>
    </source>
</evidence>
<keyword evidence="5" id="KW-0548">Nucleotidyltransferase</keyword>
<keyword evidence="3" id="KW-0696">RNA-directed RNA polymerase</keyword>
<feature type="domain" description="PH-like" evidence="12">
    <location>
        <begin position="126"/>
        <end position="324"/>
    </location>
</feature>
<organism evidence="14 15">
    <name type="scientific">Steinernema hermaphroditum</name>
    <dbReference type="NCBI Taxonomy" id="289476"/>
    <lineage>
        <taxon>Eukaryota</taxon>
        <taxon>Metazoa</taxon>
        <taxon>Ecdysozoa</taxon>
        <taxon>Nematoda</taxon>
        <taxon>Chromadorea</taxon>
        <taxon>Rhabditida</taxon>
        <taxon>Tylenchina</taxon>
        <taxon>Panagrolaimomorpha</taxon>
        <taxon>Strongyloidoidea</taxon>
        <taxon>Steinernematidae</taxon>
        <taxon>Steinernema</taxon>
    </lineage>
</organism>
<evidence type="ECO:0000256" key="5">
    <source>
        <dbReference type="ARBA" id="ARBA00022695"/>
    </source>
</evidence>
<reference evidence="14" key="1">
    <citation type="submission" date="2023-06" db="EMBL/GenBank/DDBJ databases">
        <title>Genomic analysis of the entomopathogenic nematode Steinernema hermaphroditum.</title>
        <authorList>
            <person name="Schwarz E.M."/>
            <person name="Heppert J.K."/>
            <person name="Baniya A."/>
            <person name="Schwartz H.T."/>
            <person name="Tan C.-H."/>
            <person name="Antoshechkin I."/>
            <person name="Sternberg P.W."/>
            <person name="Goodrich-Blair H."/>
            <person name="Dillman A.R."/>
        </authorList>
    </citation>
    <scope>NUCLEOTIDE SEQUENCE</scope>
    <source>
        <strain evidence="14">PS9179</strain>
        <tissue evidence="14">Whole animal</tissue>
    </source>
</reference>
<dbReference type="InterPro" id="IPR056654">
    <property type="entry name" value="DUF7752"/>
</dbReference>
<proteinExistence type="inferred from homology"/>
<dbReference type="Pfam" id="PF24642">
    <property type="entry name" value="DUF7636"/>
    <property type="match status" value="1"/>
</dbReference>
<evidence type="ECO:0000259" key="13">
    <source>
        <dbReference type="Pfam" id="PF26253"/>
    </source>
</evidence>
<keyword evidence="6" id="KW-0694">RNA-binding</keyword>
<comment type="caution">
    <text evidence="14">The sequence shown here is derived from an EMBL/GenBank/DDBJ whole genome shotgun (WGS) entry which is preliminary data.</text>
</comment>
<dbReference type="PANTHER" id="PTHR23079">
    <property type="entry name" value="RNA-DEPENDENT RNA POLYMERASE"/>
    <property type="match status" value="1"/>
</dbReference>
<evidence type="ECO:0000259" key="11">
    <source>
        <dbReference type="Pfam" id="PF24934"/>
    </source>
</evidence>
<dbReference type="Pfam" id="PF05183">
    <property type="entry name" value="RdRP"/>
    <property type="match status" value="1"/>
</dbReference>
<keyword evidence="15" id="KW-1185">Reference proteome</keyword>
<dbReference type="Pfam" id="PF26253">
    <property type="entry name" value="RdRP_head"/>
    <property type="match status" value="1"/>
</dbReference>
<evidence type="ECO:0000256" key="6">
    <source>
        <dbReference type="ARBA" id="ARBA00022884"/>
    </source>
</evidence>
<feature type="domain" description="RDRP core" evidence="9">
    <location>
        <begin position="463"/>
        <end position="1068"/>
    </location>
</feature>
<dbReference type="Pfam" id="PF24934">
    <property type="entry name" value="DUF7752"/>
    <property type="match status" value="1"/>
</dbReference>
<evidence type="ECO:0000256" key="3">
    <source>
        <dbReference type="ARBA" id="ARBA00022484"/>
    </source>
</evidence>
<evidence type="ECO:0000256" key="8">
    <source>
        <dbReference type="ARBA" id="ARBA00048744"/>
    </source>
</evidence>
<feature type="domain" description="RDRP C-terminal head" evidence="13">
    <location>
        <begin position="1091"/>
        <end position="1269"/>
    </location>
</feature>
<evidence type="ECO:0000313" key="15">
    <source>
        <dbReference type="Proteomes" id="UP001175271"/>
    </source>
</evidence>
<evidence type="ECO:0000256" key="1">
    <source>
        <dbReference type="ARBA" id="ARBA00005762"/>
    </source>
</evidence>
<feature type="domain" description="DUF7636" evidence="10">
    <location>
        <begin position="1467"/>
        <end position="1565"/>
    </location>
</feature>
<feature type="domain" description="DUF7752" evidence="11">
    <location>
        <begin position="1312"/>
        <end position="1414"/>
    </location>
</feature>
<dbReference type="InterPro" id="IPR056053">
    <property type="entry name" value="DUF7636"/>
</dbReference>
<dbReference type="GO" id="GO:0031380">
    <property type="term" value="C:nuclear RNA-directed RNA polymerase complex"/>
    <property type="evidence" value="ECO:0007669"/>
    <property type="project" value="TreeGrafter"/>
</dbReference>
<name>A0AA39LYN5_9BILA</name>
<dbReference type="GO" id="GO:0003968">
    <property type="term" value="F:RNA-directed RNA polymerase activity"/>
    <property type="evidence" value="ECO:0007669"/>
    <property type="project" value="UniProtKB-KW"/>
</dbReference>
<dbReference type="Pfam" id="PF25359">
    <property type="entry name" value="PH_met_RdRP"/>
    <property type="match status" value="1"/>
</dbReference>